<sequence>MKFSTIFAATLATLVSAGHCEPTDESIKLYVNSKADAPQIFGAGISSKHSGAGINYLYLGQGAETLQYDGFEITSTNTGTKQWLNLDGPFVQLTVASTGGKRLTWQDVDGKQYLSVNGRTDGFFACKNTGDPYNYSANEYELMYYPSGGQPSSCLRIDGLYKS</sequence>
<reference evidence="1" key="1">
    <citation type="submission" date="2023-04" db="EMBL/GenBank/DDBJ databases">
        <title>Ambrosiozyma monospora NBRC 10751.</title>
        <authorList>
            <person name="Ichikawa N."/>
            <person name="Sato H."/>
            <person name="Tonouchi N."/>
        </authorList>
    </citation>
    <scope>NUCLEOTIDE SEQUENCE</scope>
    <source>
        <strain evidence="1">NBRC 10751</strain>
    </source>
</reference>
<proteinExistence type="predicted"/>
<name>A0ACB5UAA1_AMBMO</name>
<evidence type="ECO:0000313" key="1">
    <source>
        <dbReference type="EMBL" id="GMF05771.1"/>
    </source>
</evidence>
<evidence type="ECO:0000313" key="2">
    <source>
        <dbReference type="Proteomes" id="UP001165064"/>
    </source>
</evidence>
<dbReference type="EMBL" id="BSXS01014640">
    <property type="protein sequence ID" value="GMF05771.1"/>
    <property type="molecule type" value="Genomic_DNA"/>
</dbReference>
<keyword evidence="2" id="KW-1185">Reference proteome</keyword>
<organism evidence="1 2">
    <name type="scientific">Ambrosiozyma monospora</name>
    <name type="common">Yeast</name>
    <name type="synonym">Endomycopsis monosporus</name>
    <dbReference type="NCBI Taxonomy" id="43982"/>
    <lineage>
        <taxon>Eukaryota</taxon>
        <taxon>Fungi</taxon>
        <taxon>Dikarya</taxon>
        <taxon>Ascomycota</taxon>
        <taxon>Saccharomycotina</taxon>
        <taxon>Pichiomycetes</taxon>
        <taxon>Pichiales</taxon>
        <taxon>Pichiaceae</taxon>
        <taxon>Ambrosiozyma</taxon>
    </lineage>
</organism>
<accession>A0ACB5UAA1</accession>
<comment type="caution">
    <text evidence="1">The sequence shown here is derived from an EMBL/GenBank/DDBJ whole genome shotgun (WGS) entry which is preliminary data.</text>
</comment>
<dbReference type="Proteomes" id="UP001165064">
    <property type="component" value="Unassembled WGS sequence"/>
</dbReference>
<protein>
    <submittedName>
        <fullName evidence="1">Unnamed protein product</fullName>
    </submittedName>
</protein>
<gene>
    <name evidence="1" type="ORF">Amon02_001245700</name>
</gene>